<organism evidence="2 3">
    <name type="scientific">Mucilaginibacter aquariorum</name>
    <dbReference type="NCBI Taxonomy" id="2967225"/>
    <lineage>
        <taxon>Bacteria</taxon>
        <taxon>Pseudomonadati</taxon>
        <taxon>Bacteroidota</taxon>
        <taxon>Sphingobacteriia</taxon>
        <taxon>Sphingobacteriales</taxon>
        <taxon>Sphingobacteriaceae</taxon>
        <taxon>Mucilaginibacter</taxon>
    </lineage>
</organism>
<proteinExistence type="predicted"/>
<keyword evidence="3" id="KW-1185">Reference proteome</keyword>
<reference evidence="2 3" key="1">
    <citation type="submission" date="2022-07" db="EMBL/GenBank/DDBJ databases">
        <title>Mucilaginibacter sp. JC4.</title>
        <authorList>
            <person name="Le V."/>
            <person name="Ko S.-R."/>
            <person name="Ahn C.-Y."/>
            <person name="Oh H.-M."/>
        </authorList>
    </citation>
    <scope>NUCLEOTIDE SEQUENCE [LARGE SCALE GENOMIC DNA]</scope>
    <source>
        <strain evidence="2 3">JC4</strain>
    </source>
</reference>
<keyword evidence="1" id="KW-1133">Transmembrane helix</keyword>
<accession>A0ABT1SZD0</accession>
<gene>
    <name evidence="2" type="ORF">NPE20_06965</name>
</gene>
<protein>
    <recommendedName>
        <fullName evidence="4">YtxH domain-containing protein</fullName>
    </recommendedName>
</protein>
<evidence type="ECO:0000313" key="3">
    <source>
        <dbReference type="Proteomes" id="UP001204376"/>
    </source>
</evidence>
<evidence type="ECO:0000313" key="2">
    <source>
        <dbReference type="EMBL" id="MCQ6957689.1"/>
    </source>
</evidence>
<dbReference type="Proteomes" id="UP001204376">
    <property type="component" value="Unassembled WGS sequence"/>
</dbReference>
<dbReference type="RefSeq" id="WP_256537886.1">
    <property type="nucleotide sequence ID" value="NZ_JANHOH010000001.1"/>
</dbReference>
<keyword evidence="1" id="KW-0812">Transmembrane</keyword>
<name>A0ABT1SZD0_9SPHI</name>
<keyword evidence="1" id="KW-0472">Membrane</keyword>
<comment type="caution">
    <text evidence="2">The sequence shown here is derived from an EMBL/GenBank/DDBJ whole genome shotgun (WGS) entry which is preliminary data.</text>
</comment>
<evidence type="ECO:0008006" key="4">
    <source>
        <dbReference type="Google" id="ProtNLM"/>
    </source>
</evidence>
<dbReference type="EMBL" id="JANHOH010000001">
    <property type="protein sequence ID" value="MCQ6957689.1"/>
    <property type="molecule type" value="Genomic_DNA"/>
</dbReference>
<feature type="transmembrane region" description="Helical" evidence="1">
    <location>
        <begin position="12"/>
        <end position="32"/>
    </location>
</feature>
<sequence>MKNLFEKENHNGLIAAAIIGGLAAAAVAYFYLTDDGEERFAELKHKLKDLAKDLASGIISDKTGIAKNTVKSAADHIVK</sequence>
<evidence type="ECO:0000256" key="1">
    <source>
        <dbReference type="SAM" id="Phobius"/>
    </source>
</evidence>